<dbReference type="PANTHER" id="PTHR11926:SF1395">
    <property type="entry name" value="GLYCOSYLTRANSFERASE"/>
    <property type="match status" value="1"/>
</dbReference>
<dbReference type="RefSeq" id="XP_008788548.2">
    <property type="nucleotide sequence ID" value="XM_008790326.4"/>
</dbReference>
<evidence type="ECO:0000256" key="2">
    <source>
        <dbReference type="ARBA" id="ARBA00022676"/>
    </source>
</evidence>
<dbReference type="GO" id="GO:0080043">
    <property type="term" value="F:quercetin 3-O-glucosyltransferase activity"/>
    <property type="evidence" value="ECO:0007669"/>
    <property type="project" value="TreeGrafter"/>
</dbReference>
<comment type="similarity">
    <text evidence="1 4">Belongs to the UDP-glycosyltransferase family.</text>
</comment>
<dbReference type="EC" id="2.4.1.-" evidence="5"/>
<dbReference type="SUPFAM" id="SSF53756">
    <property type="entry name" value="UDP-Glycosyltransferase/glycogen phosphorylase"/>
    <property type="match status" value="1"/>
</dbReference>
<evidence type="ECO:0000256" key="3">
    <source>
        <dbReference type="ARBA" id="ARBA00022679"/>
    </source>
</evidence>
<dbReference type="GO" id="GO:0080044">
    <property type="term" value="F:quercetin 7-O-glucosyltransferase activity"/>
    <property type="evidence" value="ECO:0007669"/>
    <property type="project" value="TreeGrafter"/>
</dbReference>
<dbReference type="InterPro" id="IPR035595">
    <property type="entry name" value="UDP_glycos_trans_CS"/>
</dbReference>
<reference evidence="6" key="1">
    <citation type="journal article" date="2019" name="Nat. Commun.">
        <title>Genome-wide association mapping of date palm fruit traits.</title>
        <authorList>
            <person name="Hazzouri K.M."/>
            <person name="Gros-Balthazard M."/>
            <person name="Flowers J.M."/>
            <person name="Copetti D."/>
            <person name="Lemansour A."/>
            <person name="Lebrun M."/>
            <person name="Masmoudi K."/>
            <person name="Ferrand S."/>
            <person name="Dhar M.I."/>
            <person name="Fresquez Z.A."/>
            <person name="Rosas U."/>
            <person name="Zhang J."/>
            <person name="Talag J."/>
            <person name="Lee S."/>
            <person name="Kudrna D."/>
            <person name="Powell R.F."/>
            <person name="Leitch I.J."/>
            <person name="Krueger R.R."/>
            <person name="Wing R.A."/>
            <person name="Amiri K.M.A."/>
            <person name="Purugganan M.D."/>
        </authorList>
    </citation>
    <scope>NUCLEOTIDE SEQUENCE [LARGE SCALE GENOMIC DNA]</scope>
    <source>
        <strain evidence="6">cv. Khalas</strain>
    </source>
</reference>
<keyword evidence="3 4" id="KW-0808">Transferase</keyword>
<dbReference type="PANTHER" id="PTHR11926">
    <property type="entry name" value="GLUCOSYL/GLUCURONOSYL TRANSFERASES"/>
    <property type="match status" value="1"/>
</dbReference>
<protein>
    <recommendedName>
        <fullName evidence="5">Glycosyltransferase</fullName>
        <ecNumber evidence="5">2.4.1.-</ecNumber>
    </recommendedName>
</protein>
<dbReference type="CDD" id="cd03784">
    <property type="entry name" value="GT1_Gtf-like"/>
    <property type="match status" value="1"/>
</dbReference>
<dbReference type="InterPro" id="IPR002213">
    <property type="entry name" value="UDP_glucos_trans"/>
</dbReference>
<dbReference type="PROSITE" id="PS00375">
    <property type="entry name" value="UDPGT"/>
    <property type="match status" value="1"/>
</dbReference>
<dbReference type="Gene3D" id="3.40.50.2000">
    <property type="entry name" value="Glycogen Phosphorylase B"/>
    <property type="match status" value="2"/>
</dbReference>
<dbReference type="Pfam" id="PF00201">
    <property type="entry name" value="UDPGT"/>
    <property type="match status" value="1"/>
</dbReference>
<name>A0A8B7BZD3_PHODC</name>
<proteinExistence type="inferred from homology"/>
<dbReference type="GeneID" id="103706267"/>
<evidence type="ECO:0000256" key="1">
    <source>
        <dbReference type="ARBA" id="ARBA00009995"/>
    </source>
</evidence>
<evidence type="ECO:0000256" key="5">
    <source>
        <dbReference type="RuleBase" id="RU362057"/>
    </source>
</evidence>
<keyword evidence="2 4" id="KW-0328">Glycosyltransferase</keyword>
<evidence type="ECO:0000313" key="7">
    <source>
        <dbReference type="RefSeq" id="XP_008788548.2"/>
    </source>
</evidence>
<accession>A0A8B7BZD3</accession>
<keyword evidence="6" id="KW-1185">Reference proteome</keyword>
<dbReference type="FunFam" id="3.40.50.2000:FF:000152">
    <property type="entry name" value="Glycosyltransferase"/>
    <property type="match status" value="1"/>
</dbReference>
<dbReference type="Proteomes" id="UP000228380">
    <property type="component" value="Chromosome 3"/>
</dbReference>
<dbReference type="FunFam" id="3.40.50.2000:FF:000138">
    <property type="entry name" value="Glycosyltransferase"/>
    <property type="match status" value="1"/>
</dbReference>
<evidence type="ECO:0000256" key="4">
    <source>
        <dbReference type="RuleBase" id="RU003718"/>
    </source>
</evidence>
<reference evidence="7" key="2">
    <citation type="submission" date="2025-08" db="UniProtKB">
        <authorList>
            <consortium name="RefSeq"/>
        </authorList>
    </citation>
    <scope>IDENTIFICATION</scope>
    <source>
        <tissue evidence="7">Young leaves</tissue>
    </source>
</reference>
<sequence>MSPPNLDASGASTCCHVVAMPYPGRGHINPMMALCRPLAARGVAVTFVVTEEWLGLLQSSPAPPPGVRLRTIPNVIPSEKGRAADFNGFLEAVYTKMEDPVEQLLDRLEPPVTAIVADTYLPWAVALGNRRNIPVISLFTMSASFFSVLYHFDRLPVAGDRPLLVDESDEPLEQFFPCLASVRLADFRTVRSVLTLRQALEAFSWVRKAQCVLFTSFYEIEACVIDALRAELSCPVYPVGPSIPYMTLEEKPKERILLNGSGKDYFDWLDSQPKSSVLYVSLGSFLSVSSSQMDEIAMGLRSSETRFLWVARGDSSQVQEMSGVMGLVVPWCDQLKVLCHPSVGGFLTHCGWNSTLEGMFTGVPMLTFPISWDQPPNSRLIVDEWKVGLSLKEMVRKDEVVGREEIAKTIKRFMEDTVENREMRRRAAELREASHRAIQDGGSSWTNFNSFVRDLLDASITCSLSYQKEK</sequence>
<dbReference type="AlphaFoldDB" id="A0A8B7BZD3"/>
<gene>
    <name evidence="7" type="primary">LOC103706267</name>
</gene>
<evidence type="ECO:0000313" key="6">
    <source>
        <dbReference type="Proteomes" id="UP000228380"/>
    </source>
</evidence>
<organism evidence="6 7">
    <name type="scientific">Phoenix dactylifera</name>
    <name type="common">Date palm</name>
    <dbReference type="NCBI Taxonomy" id="42345"/>
    <lineage>
        <taxon>Eukaryota</taxon>
        <taxon>Viridiplantae</taxon>
        <taxon>Streptophyta</taxon>
        <taxon>Embryophyta</taxon>
        <taxon>Tracheophyta</taxon>
        <taxon>Spermatophyta</taxon>
        <taxon>Magnoliopsida</taxon>
        <taxon>Liliopsida</taxon>
        <taxon>Arecaceae</taxon>
        <taxon>Coryphoideae</taxon>
        <taxon>Phoeniceae</taxon>
        <taxon>Phoenix</taxon>
    </lineage>
</organism>